<dbReference type="PRINTS" id="PR01438">
    <property type="entry name" value="UNVRSLSTRESS"/>
</dbReference>
<evidence type="ECO:0000256" key="1">
    <source>
        <dbReference type="ARBA" id="ARBA00008791"/>
    </source>
</evidence>
<dbReference type="InterPro" id="IPR006016">
    <property type="entry name" value="UspA"/>
</dbReference>
<protein>
    <submittedName>
        <fullName evidence="3">Universal stress protein</fullName>
    </submittedName>
</protein>
<dbReference type="EMBL" id="JBHMDG010000012">
    <property type="protein sequence ID" value="MFB9313423.1"/>
    <property type="molecule type" value="Genomic_DNA"/>
</dbReference>
<dbReference type="PANTHER" id="PTHR46268">
    <property type="entry name" value="STRESS RESPONSE PROTEIN NHAX"/>
    <property type="match status" value="1"/>
</dbReference>
<accession>A0ABV5KBF1</accession>
<comment type="similarity">
    <text evidence="1">Belongs to the universal stress protein A family.</text>
</comment>
<dbReference type="Pfam" id="PF00582">
    <property type="entry name" value="Usp"/>
    <property type="match status" value="1"/>
</dbReference>
<dbReference type="InterPro" id="IPR014729">
    <property type="entry name" value="Rossmann-like_a/b/a_fold"/>
</dbReference>
<gene>
    <name evidence="3" type="ORF">ACFFRI_10245</name>
</gene>
<name>A0ABV5KBF1_9ACTN</name>
<dbReference type="SUPFAM" id="SSF52402">
    <property type="entry name" value="Adenine nucleotide alpha hydrolases-like"/>
    <property type="match status" value="1"/>
</dbReference>
<dbReference type="InterPro" id="IPR006015">
    <property type="entry name" value="Universal_stress_UspA"/>
</dbReference>
<evidence type="ECO:0000313" key="3">
    <source>
        <dbReference type="EMBL" id="MFB9313423.1"/>
    </source>
</evidence>
<sequence>MTIVVGYSPDAYGRAALDHAAAEATERRERLVVVNATAGQSLVDKGYAHDDDIASLTARLEADGLDHAVIHEVVADVADAVLAAATSEQARLIVVGVRRRTPVGKLLLGSVAQRVILEAACPVLAVKPPS</sequence>
<evidence type="ECO:0000259" key="2">
    <source>
        <dbReference type="Pfam" id="PF00582"/>
    </source>
</evidence>
<feature type="domain" description="UspA" evidence="2">
    <location>
        <begin position="2"/>
        <end position="127"/>
    </location>
</feature>
<dbReference type="Gene3D" id="3.40.50.620">
    <property type="entry name" value="HUPs"/>
    <property type="match status" value="1"/>
</dbReference>
<dbReference type="RefSeq" id="WP_140007939.1">
    <property type="nucleotide sequence ID" value="NZ_JBHMDG010000012.1"/>
</dbReference>
<dbReference type="CDD" id="cd00293">
    <property type="entry name" value="USP-like"/>
    <property type="match status" value="1"/>
</dbReference>
<organism evidence="3 4">
    <name type="scientific">Nocardioides plantarum</name>
    <dbReference type="NCBI Taxonomy" id="29299"/>
    <lineage>
        <taxon>Bacteria</taxon>
        <taxon>Bacillati</taxon>
        <taxon>Actinomycetota</taxon>
        <taxon>Actinomycetes</taxon>
        <taxon>Propionibacteriales</taxon>
        <taxon>Nocardioidaceae</taxon>
        <taxon>Nocardioides</taxon>
    </lineage>
</organism>
<evidence type="ECO:0000313" key="4">
    <source>
        <dbReference type="Proteomes" id="UP001589750"/>
    </source>
</evidence>
<proteinExistence type="inferred from homology"/>
<keyword evidence="4" id="KW-1185">Reference proteome</keyword>
<dbReference type="PANTHER" id="PTHR46268:SF6">
    <property type="entry name" value="UNIVERSAL STRESS PROTEIN UP12"/>
    <property type="match status" value="1"/>
</dbReference>
<dbReference type="Proteomes" id="UP001589750">
    <property type="component" value="Unassembled WGS sequence"/>
</dbReference>
<comment type="caution">
    <text evidence="3">The sequence shown here is derived from an EMBL/GenBank/DDBJ whole genome shotgun (WGS) entry which is preliminary data.</text>
</comment>
<reference evidence="3 4" key="1">
    <citation type="submission" date="2024-09" db="EMBL/GenBank/DDBJ databases">
        <authorList>
            <person name="Sun Q."/>
            <person name="Mori K."/>
        </authorList>
    </citation>
    <scope>NUCLEOTIDE SEQUENCE [LARGE SCALE GENOMIC DNA]</scope>
    <source>
        <strain evidence="3 4">JCM 9626</strain>
    </source>
</reference>